<dbReference type="FunFam" id="2.60.40.10:FF:002876">
    <property type="entry name" value="Uncharacterized protein"/>
    <property type="match status" value="1"/>
</dbReference>
<feature type="domain" description="Ig-like" evidence="17">
    <location>
        <begin position="242"/>
        <end position="340"/>
    </location>
</feature>
<dbReference type="InterPro" id="IPR003599">
    <property type="entry name" value="Ig_sub"/>
</dbReference>
<reference evidence="18 19" key="1">
    <citation type="submission" date="2019-09" db="EMBL/GenBank/DDBJ databases">
        <title>Bird 10,000 Genomes (B10K) Project - Family phase.</title>
        <authorList>
            <person name="Zhang G."/>
        </authorList>
    </citation>
    <scope>NUCLEOTIDE SEQUENCE [LARGE SCALE GENOMIC DNA]</scope>
    <source>
        <strain evidence="18">B10K-UC-030-53</strain>
    </source>
</reference>
<dbReference type="Gene3D" id="2.60.40.10">
    <property type="entry name" value="Immunoglobulins"/>
    <property type="match status" value="3"/>
</dbReference>
<dbReference type="InterPro" id="IPR015621">
    <property type="entry name" value="IL-1_rcpt_fam"/>
</dbReference>
<dbReference type="InterPro" id="IPR041416">
    <property type="entry name" value="IL-1RAcP-like_ig"/>
</dbReference>
<comment type="caution">
    <text evidence="18">The sequence shown here is derived from an EMBL/GenBank/DDBJ whole genome shotgun (WGS) entry which is preliminary data.</text>
</comment>
<dbReference type="AlphaFoldDB" id="A0A7K6Y3H3"/>
<protein>
    <submittedName>
        <fullName evidence="18">I18RA protein</fullName>
    </submittedName>
</protein>
<keyword evidence="9 14" id="KW-0472">Membrane</keyword>
<accession>A0A7K6Y3H3</accession>
<evidence type="ECO:0000256" key="15">
    <source>
        <dbReference type="SAM" id="SignalP"/>
    </source>
</evidence>
<dbReference type="InterPro" id="IPR013151">
    <property type="entry name" value="Immunoglobulin_dom"/>
</dbReference>
<dbReference type="GO" id="GO:0016020">
    <property type="term" value="C:membrane"/>
    <property type="evidence" value="ECO:0007669"/>
    <property type="project" value="UniProtKB-SubCell"/>
</dbReference>
<feature type="non-terminal residue" evidence="18">
    <location>
        <position position="570"/>
    </location>
</feature>
<dbReference type="InterPro" id="IPR036179">
    <property type="entry name" value="Ig-like_dom_sf"/>
</dbReference>
<evidence type="ECO:0000313" key="19">
    <source>
        <dbReference type="Proteomes" id="UP000587587"/>
    </source>
</evidence>
<evidence type="ECO:0000313" key="18">
    <source>
        <dbReference type="EMBL" id="NWX66142.1"/>
    </source>
</evidence>
<evidence type="ECO:0000256" key="8">
    <source>
        <dbReference type="ARBA" id="ARBA00023027"/>
    </source>
</evidence>
<feature type="domain" description="Ig-like" evidence="17">
    <location>
        <begin position="117"/>
        <end position="207"/>
    </location>
</feature>
<evidence type="ECO:0000256" key="14">
    <source>
        <dbReference type="SAM" id="Phobius"/>
    </source>
</evidence>
<comment type="similarity">
    <text evidence="2">Belongs to the interleukin-1 receptor family.</text>
</comment>
<sequence length="570" mass="65262">MFTLCWILILFVSGVEVRKINLPGCSHVEPQIWYRAINGEEFVLQCSLPDRDASNIYNNSFLNQHKVKWFWHQKDKETLKAIKESSNLTFQGDALWFKPIRDSASGVYICRIWGKFPCLKIVLDVQTKKAAKCSGYDTNILYLLAGSGNSITCPGTKCYSHIKKPDVKWYKDGHQIKYRKSRPSLKLKQNEIYLNPTYDKDAGIYVCDYTLSDNITKWTVRTAVTVEVTAKNTIHPPNLLYPNGVVILEVEVGKPLELECRVQFGFETVSPMRVTWKRNNEENVNEKLNQETTVYPKGLKGHTLLHVATLKEVTENDLRSNFTCFAENSVGNATAVIQLKRKKGVLFLYVLCSAISTLFAFVLCTAFIYQHWIEIVLMYRSYLVHSKSTEDGKEFDAFVSYAKLNSSESDSAFISEEKFALELLPDMLENKYGYKLCILERDILPGGAYTDEVVTAIKQSRRVIIILSPAYVSGPSIFELQAAVNCALEEKGIKLVLIKFQDFQEPETLPPVVKKALRILPVVTWKSSISAAPHKKFWKYMRYHMPMKTTKRLENCSLKGLSQRFFRLVY</sequence>
<evidence type="ECO:0000256" key="3">
    <source>
        <dbReference type="ARBA" id="ARBA00022692"/>
    </source>
</evidence>
<evidence type="ECO:0000259" key="16">
    <source>
        <dbReference type="PROSITE" id="PS50104"/>
    </source>
</evidence>
<proteinExistence type="inferred from homology"/>
<keyword evidence="8" id="KW-0520">NAD</keyword>
<evidence type="ECO:0000256" key="2">
    <source>
        <dbReference type="ARBA" id="ARBA00009752"/>
    </source>
</evidence>
<comment type="subcellular location">
    <subcellularLocation>
        <location evidence="1">Membrane</location>
        <topology evidence="1">Single-pass type I membrane protein</topology>
    </subcellularLocation>
</comment>
<dbReference type="PANTHER" id="PTHR11890">
    <property type="entry name" value="INTERLEUKIN-1 RECEPTOR FAMILY MEMBER"/>
    <property type="match status" value="1"/>
</dbReference>
<feature type="transmembrane region" description="Helical" evidence="14">
    <location>
        <begin position="346"/>
        <end position="369"/>
    </location>
</feature>
<dbReference type="EMBL" id="VZSE01014260">
    <property type="protein sequence ID" value="NWX66142.1"/>
    <property type="molecule type" value="Genomic_DNA"/>
</dbReference>
<feature type="non-terminal residue" evidence="18">
    <location>
        <position position="1"/>
    </location>
</feature>
<evidence type="ECO:0000259" key="17">
    <source>
        <dbReference type="PROSITE" id="PS50835"/>
    </source>
</evidence>
<feature type="domain" description="Ig-like" evidence="17">
    <location>
        <begin position="23"/>
        <end position="112"/>
    </location>
</feature>
<dbReference type="SUPFAM" id="SSF48726">
    <property type="entry name" value="Immunoglobulin"/>
    <property type="match status" value="2"/>
</dbReference>
<keyword evidence="5" id="KW-0677">Repeat</keyword>
<dbReference type="Pfam" id="PF18452">
    <property type="entry name" value="Ig_6"/>
    <property type="match status" value="2"/>
</dbReference>
<keyword evidence="3 14" id="KW-0812">Transmembrane</keyword>
<evidence type="ECO:0000256" key="12">
    <source>
        <dbReference type="ARBA" id="ARBA00023180"/>
    </source>
</evidence>
<dbReference type="Proteomes" id="UP000587587">
    <property type="component" value="Unassembled WGS sequence"/>
</dbReference>
<dbReference type="Pfam" id="PF00047">
    <property type="entry name" value="ig"/>
    <property type="match status" value="1"/>
</dbReference>
<keyword evidence="4 15" id="KW-0732">Signal</keyword>
<feature type="domain" description="TIR" evidence="16">
    <location>
        <begin position="393"/>
        <end position="545"/>
    </location>
</feature>
<dbReference type="FunFam" id="3.40.50.10140:FF:000002">
    <property type="entry name" value="Interleukin 1 receptor accessory protein"/>
    <property type="match status" value="1"/>
</dbReference>
<keyword evidence="6" id="KW-0378">Hydrolase</keyword>
<evidence type="ECO:0000256" key="6">
    <source>
        <dbReference type="ARBA" id="ARBA00022801"/>
    </source>
</evidence>
<organism evidence="18 19">
    <name type="scientific">Promerops cafer</name>
    <name type="common">Cape sugarbird</name>
    <dbReference type="NCBI Taxonomy" id="254652"/>
    <lineage>
        <taxon>Eukaryota</taxon>
        <taxon>Metazoa</taxon>
        <taxon>Chordata</taxon>
        <taxon>Craniata</taxon>
        <taxon>Vertebrata</taxon>
        <taxon>Euteleostomi</taxon>
        <taxon>Archelosauria</taxon>
        <taxon>Archosauria</taxon>
        <taxon>Dinosauria</taxon>
        <taxon>Saurischia</taxon>
        <taxon>Theropoda</taxon>
        <taxon>Coelurosauria</taxon>
        <taxon>Aves</taxon>
        <taxon>Neognathae</taxon>
        <taxon>Neoaves</taxon>
        <taxon>Telluraves</taxon>
        <taxon>Australaves</taxon>
        <taxon>Passeriformes</taxon>
        <taxon>Passeroidea</taxon>
        <taxon>Nectariniidae</taxon>
        <taxon>Promerops</taxon>
    </lineage>
</organism>
<evidence type="ECO:0000256" key="10">
    <source>
        <dbReference type="ARBA" id="ARBA00023157"/>
    </source>
</evidence>
<evidence type="ECO:0000256" key="5">
    <source>
        <dbReference type="ARBA" id="ARBA00022737"/>
    </source>
</evidence>
<keyword evidence="11" id="KW-0675">Receptor</keyword>
<feature type="signal peptide" evidence="15">
    <location>
        <begin position="1"/>
        <end position="17"/>
    </location>
</feature>
<dbReference type="InterPro" id="IPR035897">
    <property type="entry name" value="Toll_tir_struct_dom_sf"/>
</dbReference>
<dbReference type="Pfam" id="PF01582">
    <property type="entry name" value="TIR"/>
    <property type="match status" value="1"/>
</dbReference>
<keyword evidence="19" id="KW-1185">Reference proteome</keyword>
<feature type="chain" id="PRO_5029554401" evidence="15">
    <location>
        <begin position="18"/>
        <end position="570"/>
    </location>
</feature>
<dbReference type="GO" id="GO:0042008">
    <property type="term" value="F:interleukin-18 receptor activity"/>
    <property type="evidence" value="ECO:0007669"/>
    <property type="project" value="TreeGrafter"/>
</dbReference>
<dbReference type="PANTHER" id="PTHR11890:SF23">
    <property type="entry name" value="INTERLEUKIN-18 RECEPTOR ACCESSORY PROTEIN"/>
    <property type="match status" value="1"/>
</dbReference>
<dbReference type="FunFam" id="2.60.40.10:FF:000284">
    <property type="entry name" value="interleukin-1 receptor accessory protein-like 1"/>
    <property type="match status" value="1"/>
</dbReference>
<dbReference type="Gene3D" id="3.40.50.10140">
    <property type="entry name" value="Toll/interleukin-1 receptor homology (TIR) domain"/>
    <property type="match status" value="1"/>
</dbReference>
<evidence type="ECO:0000256" key="4">
    <source>
        <dbReference type="ARBA" id="ARBA00022729"/>
    </source>
</evidence>
<dbReference type="InterPro" id="IPR000157">
    <property type="entry name" value="TIR_dom"/>
</dbReference>
<dbReference type="PRINTS" id="PR01537">
    <property type="entry name" value="INTRLKN1R1F"/>
</dbReference>
<dbReference type="SMART" id="SM00255">
    <property type="entry name" value="TIR"/>
    <property type="match status" value="1"/>
</dbReference>
<dbReference type="SUPFAM" id="SSF52200">
    <property type="entry name" value="Toll/Interleukin receptor TIR domain"/>
    <property type="match status" value="1"/>
</dbReference>
<evidence type="ECO:0000256" key="7">
    <source>
        <dbReference type="ARBA" id="ARBA00022989"/>
    </source>
</evidence>
<keyword evidence="12" id="KW-0325">Glycoprotein</keyword>
<dbReference type="InterPro" id="IPR007110">
    <property type="entry name" value="Ig-like_dom"/>
</dbReference>
<dbReference type="CDD" id="cd00096">
    <property type="entry name" value="Ig"/>
    <property type="match status" value="1"/>
</dbReference>
<evidence type="ECO:0000256" key="1">
    <source>
        <dbReference type="ARBA" id="ARBA00004479"/>
    </source>
</evidence>
<name>A0A7K6Y3H3_9PASE</name>
<evidence type="ECO:0000256" key="11">
    <source>
        <dbReference type="ARBA" id="ARBA00023170"/>
    </source>
</evidence>
<dbReference type="InterPro" id="IPR013783">
    <property type="entry name" value="Ig-like_fold"/>
</dbReference>
<gene>
    <name evidence="18" type="primary">Il18rap</name>
    <name evidence="18" type="ORF">PROCAF_R02046</name>
</gene>
<dbReference type="SMART" id="SM00409">
    <property type="entry name" value="IG"/>
    <property type="match status" value="3"/>
</dbReference>
<keyword evidence="7 14" id="KW-1133">Transmembrane helix</keyword>
<evidence type="ECO:0000256" key="9">
    <source>
        <dbReference type="ARBA" id="ARBA00023136"/>
    </source>
</evidence>
<dbReference type="PROSITE" id="PS50835">
    <property type="entry name" value="IG_LIKE"/>
    <property type="match status" value="3"/>
</dbReference>
<evidence type="ECO:0000256" key="13">
    <source>
        <dbReference type="ARBA" id="ARBA00023319"/>
    </source>
</evidence>
<dbReference type="PROSITE" id="PS50104">
    <property type="entry name" value="TIR"/>
    <property type="match status" value="1"/>
</dbReference>
<dbReference type="FunFam" id="2.60.40.10:FF:001504">
    <property type="entry name" value="Interleukin 18 receptor accessory protein"/>
    <property type="match status" value="1"/>
</dbReference>
<dbReference type="GO" id="GO:0016787">
    <property type="term" value="F:hydrolase activity"/>
    <property type="evidence" value="ECO:0007669"/>
    <property type="project" value="UniProtKB-KW"/>
</dbReference>
<keyword evidence="13" id="KW-0393">Immunoglobulin domain</keyword>
<keyword evidence="10" id="KW-1015">Disulfide bond</keyword>